<dbReference type="Proteomes" id="UP000179769">
    <property type="component" value="Unassembled WGS sequence"/>
</dbReference>
<keyword evidence="2" id="KW-1185">Reference proteome</keyword>
<gene>
    <name evidence="1" type="ORF">BBK14_34090</name>
</gene>
<accession>A0A1S1QC38</accession>
<reference evidence="2" key="1">
    <citation type="submission" date="2016-07" db="EMBL/GenBank/DDBJ databases">
        <title>Frankia sp. NRRL B-16219 Genome sequencing.</title>
        <authorList>
            <person name="Ghodhbane-Gtari F."/>
            <person name="Swanson E."/>
            <person name="Gueddou A."/>
            <person name="Louati M."/>
            <person name="Nouioui I."/>
            <person name="Hezbri K."/>
            <person name="Abebe-Akele F."/>
            <person name="Simpson S."/>
            <person name="Morris K."/>
            <person name="Thomas K."/>
            <person name="Gtari M."/>
            <person name="Tisa L.S."/>
        </authorList>
    </citation>
    <scope>NUCLEOTIDE SEQUENCE [LARGE SCALE GENOMIC DNA]</scope>
    <source>
        <strain evidence="2">NRRL B-16219</strain>
    </source>
</reference>
<organism evidence="1 2">
    <name type="scientific">Parafrankia soli</name>
    <dbReference type="NCBI Taxonomy" id="2599596"/>
    <lineage>
        <taxon>Bacteria</taxon>
        <taxon>Bacillati</taxon>
        <taxon>Actinomycetota</taxon>
        <taxon>Actinomycetes</taxon>
        <taxon>Frankiales</taxon>
        <taxon>Frankiaceae</taxon>
        <taxon>Parafrankia</taxon>
    </lineage>
</organism>
<comment type="caution">
    <text evidence="1">The sequence shown here is derived from an EMBL/GenBank/DDBJ whole genome shotgun (WGS) entry which is preliminary data.</text>
</comment>
<evidence type="ECO:0000313" key="2">
    <source>
        <dbReference type="Proteomes" id="UP000179769"/>
    </source>
</evidence>
<protein>
    <submittedName>
        <fullName evidence="1">Uncharacterized protein</fullName>
    </submittedName>
</protein>
<sequence length="93" mass="10218">MSDSRFYVERPDSDGNGFISPIAVIEAAVDPDYPGRSITRMIPQGPPEVVARTPGFMAWPRQFVEVDGPARLLTDDERDTLLAAADTTGRDRP</sequence>
<dbReference type="AlphaFoldDB" id="A0A1S1QC38"/>
<evidence type="ECO:0000313" key="1">
    <source>
        <dbReference type="EMBL" id="OHV29814.1"/>
    </source>
</evidence>
<name>A0A1S1QC38_9ACTN</name>
<dbReference type="RefSeq" id="WP_071063033.1">
    <property type="nucleotide sequence ID" value="NZ_MAXA01000186.1"/>
</dbReference>
<proteinExistence type="predicted"/>
<dbReference type="EMBL" id="MAXA01000186">
    <property type="protein sequence ID" value="OHV29814.1"/>
    <property type="molecule type" value="Genomic_DNA"/>
</dbReference>